<dbReference type="EMBL" id="LXQA010242176">
    <property type="protein sequence ID" value="MCI37222.1"/>
    <property type="molecule type" value="Genomic_DNA"/>
</dbReference>
<feature type="region of interest" description="Disordered" evidence="1">
    <location>
        <begin position="14"/>
        <end position="41"/>
    </location>
</feature>
<protein>
    <submittedName>
        <fullName evidence="2">Uncharacterized protein</fullName>
    </submittedName>
</protein>
<proteinExistence type="predicted"/>
<comment type="caution">
    <text evidence="2">The sequence shown here is derived from an EMBL/GenBank/DDBJ whole genome shotgun (WGS) entry which is preliminary data.</text>
</comment>
<feature type="non-terminal residue" evidence="2">
    <location>
        <position position="1"/>
    </location>
</feature>
<dbReference type="Proteomes" id="UP000265520">
    <property type="component" value="Unassembled WGS sequence"/>
</dbReference>
<feature type="compositionally biased region" description="Low complexity" evidence="1">
    <location>
        <begin position="15"/>
        <end position="24"/>
    </location>
</feature>
<evidence type="ECO:0000313" key="2">
    <source>
        <dbReference type="EMBL" id="MCI37222.1"/>
    </source>
</evidence>
<keyword evidence="3" id="KW-1185">Reference proteome</keyword>
<reference evidence="2 3" key="1">
    <citation type="journal article" date="2018" name="Front. Plant Sci.">
        <title>Red Clover (Trifolium pratense) and Zigzag Clover (T. medium) - A Picture of Genomic Similarities and Differences.</title>
        <authorList>
            <person name="Dluhosova J."/>
            <person name="Istvanek J."/>
            <person name="Nedelnik J."/>
            <person name="Repkova J."/>
        </authorList>
    </citation>
    <scope>NUCLEOTIDE SEQUENCE [LARGE SCALE GENOMIC DNA]</scope>
    <source>
        <strain evidence="3">cv. 10/8</strain>
        <tissue evidence="2">Leaf</tissue>
    </source>
</reference>
<evidence type="ECO:0000313" key="3">
    <source>
        <dbReference type="Proteomes" id="UP000265520"/>
    </source>
</evidence>
<name>A0A392RLY8_9FABA</name>
<dbReference type="AlphaFoldDB" id="A0A392RLY8"/>
<sequence>SACLLLTALWGKGSGIDCSSSPSGSGFGQGDSRSPEFAFGS</sequence>
<accession>A0A392RLY8</accession>
<organism evidence="2 3">
    <name type="scientific">Trifolium medium</name>
    <dbReference type="NCBI Taxonomy" id="97028"/>
    <lineage>
        <taxon>Eukaryota</taxon>
        <taxon>Viridiplantae</taxon>
        <taxon>Streptophyta</taxon>
        <taxon>Embryophyta</taxon>
        <taxon>Tracheophyta</taxon>
        <taxon>Spermatophyta</taxon>
        <taxon>Magnoliopsida</taxon>
        <taxon>eudicotyledons</taxon>
        <taxon>Gunneridae</taxon>
        <taxon>Pentapetalae</taxon>
        <taxon>rosids</taxon>
        <taxon>fabids</taxon>
        <taxon>Fabales</taxon>
        <taxon>Fabaceae</taxon>
        <taxon>Papilionoideae</taxon>
        <taxon>50 kb inversion clade</taxon>
        <taxon>NPAAA clade</taxon>
        <taxon>Hologalegina</taxon>
        <taxon>IRL clade</taxon>
        <taxon>Trifolieae</taxon>
        <taxon>Trifolium</taxon>
    </lineage>
</organism>
<evidence type="ECO:0000256" key="1">
    <source>
        <dbReference type="SAM" id="MobiDB-lite"/>
    </source>
</evidence>